<evidence type="ECO:0000313" key="2">
    <source>
        <dbReference type="Proteomes" id="UP000239590"/>
    </source>
</evidence>
<gene>
    <name evidence="1" type="ORF">C5O19_11435</name>
</gene>
<dbReference type="EMBL" id="PTRA01000001">
    <property type="protein sequence ID" value="PQA60199.1"/>
    <property type="molecule type" value="Genomic_DNA"/>
</dbReference>
<dbReference type="AlphaFoldDB" id="A0A2S7IRA6"/>
<dbReference type="Proteomes" id="UP000239590">
    <property type="component" value="Unassembled WGS sequence"/>
</dbReference>
<name>A0A2S7IRA6_9BACT</name>
<protein>
    <recommendedName>
        <fullName evidence="3">Prophage tail endopeptidase domain-containing protein</fullName>
    </recommendedName>
</protein>
<reference evidence="2" key="1">
    <citation type="submission" date="2018-02" db="EMBL/GenBank/DDBJ databases">
        <title>Genome sequencing of Solimonas sp. HR-BB.</title>
        <authorList>
            <person name="Lee Y."/>
            <person name="Jeon C.O."/>
        </authorList>
    </citation>
    <scope>NUCLEOTIDE SEQUENCE [LARGE SCALE GENOMIC DNA]</scope>
    <source>
        <strain evidence="2">HR-U</strain>
    </source>
</reference>
<keyword evidence="2" id="KW-1185">Reference proteome</keyword>
<comment type="caution">
    <text evidence="1">The sequence shown here is derived from an EMBL/GenBank/DDBJ whole genome shotgun (WGS) entry which is preliminary data.</text>
</comment>
<dbReference type="RefSeq" id="WP_104712226.1">
    <property type="nucleotide sequence ID" value="NZ_PTRA01000001.1"/>
</dbReference>
<organism evidence="1 2">
    <name type="scientific">Siphonobacter curvatus</name>
    <dbReference type="NCBI Taxonomy" id="2094562"/>
    <lineage>
        <taxon>Bacteria</taxon>
        <taxon>Pseudomonadati</taxon>
        <taxon>Bacteroidota</taxon>
        <taxon>Cytophagia</taxon>
        <taxon>Cytophagales</taxon>
        <taxon>Cytophagaceae</taxon>
        <taxon>Siphonobacter</taxon>
    </lineage>
</organism>
<accession>A0A2S7IRA6</accession>
<proteinExistence type="predicted"/>
<evidence type="ECO:0000313" key="1">
    <source>
        <dbReference type="EMBL" id="PQA60199.1"/>
    </source>
</evidence>
<sequence length="1167" mass="128736">MESVVIIKANGTELPLMQQEPVITVTKAQQYRELLGEDRVIVSVESTAPLDIEIGDKVIAFGEEYVLNVMPVARKNSARKFVYDLTFEGPQYELLKVVYFNTDINGVNTSNEFSLTGDLQMFANVLINNITRVFGSKWTLGSVEPSIVKTLSFSNENCLAVLQKICQEYSTEFEIIRSGNGNRTLSFKKVGQLLGHVYEYGRAGGLYNLKRETVSDKNFITRLYAFGGEKNLKSNYRNFSPRLRMNTSGSYLENAAAKAAFGLIEGSKNFDEIYPHRTGTVTALGGDKLTFTDAGMDFDLSEIVPGSTTTVNGKEVSQTKWLIQGVSAKVHFNTGNLAGYEFEIAKYAHASKTFTLLPFKDERGLEFPGDSGAFSIAAGDKYVLLDIVMPDSYVATAEAELQAKAQEYLDDNSAPRVQYSLEVDEMYLSDFASEGALTNFYALGDQLQIKDADLFIDKASRIISFYRDLRYPYRYTVNIADTYDVTLIERIIADNSDTKTIIRINDLRDAARARYGWRTTQELLSMIFDTDGYFTDGHIKPESIETMMLVVGAKSGQFILNVVIEPNYQGNFNVVKVNAGTLTHYTIEETIRTWQIQIQTYTISDNAARYIYAKCSKTNYSDGNIIFSTAQIKPDDDPNYYHFLVGVLHAVDTTLGVRWYSLTYGATSINGRFIKTGRIQSFDGTTYFDLDAGEIAGYIKFIRSDGTVKDVAEVDQDLKDFVDVVYAGDKEELQEQIDKKVETWFQDTNPATWPAEDRAQHTGDIWYKTNTNEAFRYDGASNAWNAIKDKDALAALANAAKAQDTADGKRTTFVGASNPVPPYQIGDIWLKEDKILLRSVANRLEGQAFNPLDWVEGTYYDNTVTTIDGGIVTSGRIQLAGVNGSILAGISGEGTTDASIRFWAGASYGNRGIAPFRVNQGGEMWARKRIELLNENNVGEAGISGSNTSADGSIRFWAGTPYENRGNAPYRVLADGTFFATKGQIGNMRIADGGLSNLNASNAFIGQANVVLESSTVKARIGTNVFSAATGITAAGYFYNSGNGSADYAIIVEGKAKFDQLVLTGKPYLHVSAGSGLTTINPDLYDVVFVNNPPSGGLDNSFQVSSSPNISPGKTIAFVSMRNESFYIINTIRGTSSNLQFNGGSIVTIVYAPDNKWYIQSNYDNNW</sequence>
<dbReference type="OrthoDB" id="1031347at2"/>
<evidence type="ECO:0008006" key="3">
    <source>
        <dbReference type="Google" id="ProtNLM"/>
    </source>
</evidence>